<dbReference type="Gene3D" id="3.30.160.60">
    <property type="entry name" value="Classic Zinc Finger"/>
    <property type="match status" value="5"/>
</dbReference>
<sequence>MPSAAPQQYQTPTTLLYFSMAIALHTSAIEGGALSTWGPATRGSQVDPVGLASSVRPEADRATASFRSNISTFNSVCPYCNKSSFYSPRDLERHIRIHTGEKPYRCQHCSYRARLKAHMKSHLLRIHGFEESAKVAGHGIDNQEWNKKRKLTGNIGFEKNKNKMELRMEEVCVGAAGSGSQREPHRIHSCTYCHKSFTCRQKLEAHFRIHTGEKPFACQYCPYRSAQKGNLQLHIRTHTGEEPFACSHCSYRTKNQSNLNTHIRSKHSSIIVDMIANIPQDHNAV</sequence>
<dbReference type="InterPro" id="IPR013087">
    <property type="entry name" value="Znf_C2H2_type"/>
</dbReference>
<evidence type="ECO:0000256" key="5">
    <source>
        <dbReference type="ARBA" id="ARBA00022833"/>
    </source>
</evidence>
<proteinExistence type="predicted"/>
<evidence type="ECO:0000259" key="9">
    <source>
        <dbReference type="PROSITE" id="PS50157"/>
    </source>
</evidence>
<dbReference type="Pfam" id="PF00096">
    <property type="entry name" value="zf-C2H2"/>
    <property type="match status" value="2"/>
</dbReference>
<gene>
    <name evidence="10" type="ORF">Pcinc_024993</name>
</gene>
<keyword evidence="5" id="KW-0862">Zinc</keyword>
<keyword evidence="3" id="KW-0677">Repeat</keyword>
<feature type="domain" description="C2H2-type" evidence="9">
    <location>
        <begin position="216"/>
        <end position="243"/>
    </location>
</feature>
<keyword evidence="4 8" id="KW-0863">Zinc-finger</keyword>
<feature type="domain" description="C2H2-type" evidence="9">
    <location>
        <begin position="244"/>
        <end position="268"/>
    </location>
</feature>
<keyword evidence="11" id="KW-1185">Reference proteome</keyword>
<dbReference type="GO" id="GO:0008270">
    <property type="term" value="F:zinc ion binding"/>
    <property type="evidence" value="ECO:0007669"/>
    <property type="project" value="UniProtKB-KW"/>
</dbReference>
<dbReference type="GO" id="GO:0005634">
    <property type="term" value="C:nucleus"/>
    <property type="evidence" value="ECO:0007669"/>
    <property type="project" value="UniProtKB-SubCell"/>
</dbReference>
<dbReference type="PROSITE" id="PS00028">
    <property type="entry name" value="ZINC_FINGER_C2H2_1"/>
    <property type="match status" value="1"/>
</dbReference>
<comment type="caution">
    <text evidence="10">The sequence shown here is derived from an EMBL/GenBank/DDBJ whole genome shotgun (WGS) entry which is preliminary data.</text>
</comment>
<dbReference type="FunFam" id="3.30.160.60:FF:000100">
    <property type="entry name" value="Zinc finger 45-like"/>
    <property type="match status" value="2"/>
</dbReference>
<dbReference type="PANTHER" id="PTHR24404">
    <property type="entry name" value="ZINC FINGER PROTEIN"/>
    <property type="match status" value="1"/>
</dbReference>
<dbReference type="GO" id="GO:0003677">
    <property type="term" value="F:DNA binding"/>
    <property type="evidence" value="ECO:0007669"/>
    <property type="project" value="UniProtKB-KW"/>
</dbReference>
<feature type="domain" description="C2H2-type" evidence="9">
    <location>
        <begin position="75"/>
        <end position="103"/>
    </location>
</feature>
<comment type="subcellular location">
    <subcellularLocation>
        <location evidence="1">Nucleus</location>
    </subcellularLocation>
</comment>
<dbReference type="FunFam" id="3.30.160.60:FF:000417">
    <property type="entry name" value="Zinc finger protein"/>
    <property type="match status" value="1"/>
</dbReference>
<evidence type="ECO:0000256" key="4">
    <source>
        <dbReference type="ARBA" id="ARBA00022771"/>
    </source>
</evidence>
<evidence type="ECO:0000256" key="2">
    <source>
        <dbReference type="ARBA" id="ARBA00022723"/>
    </source>
</evidence>
<evidence type="ECO:0000256" key="8">
    <source>
        <dbReference type="PROSITE-ProRule" id="PRU00042"/>
    </source>
</evidence>
<keyword evidence="2" id="KW-0479">Metal-binding</keyword>
<keyword evidence="6" id="KW-0238">DNA-binding</keyword>
<evidence type="ECO:0000256" key="3">
    <source>
        <dbReference type="ARBA" id="ARBA00022737"/>
    </source>
</evidence>
<dbReference type="EMBL" id="JAWQEG010002790">
    <property type="protein sequence ID" value="KAK3869700.1"/>
    <property type="molecule type" value="Genomic_DNA"/>
</dbReference>
<feature type="domain" description="C2H2-type" evidence="9">
    <location>
        <begin position="188"/>
        <end position="215"/>
    </location>
</feature>
<evidence type="ECO:0000313" key="11">
    <source>
        <dbReference type="Proteomes" id="UP001286313"/>
    </source>
</evidence>
<reference evidence="10" key="1">
    <citation type="submission" date="2023-10" db="EMBL/GenBank/DDBJ databases">
        <title>Genome assemblies of two species of porcelain crab, Petrolisthes cinctipes and Petrolisthes manimaculis (Anomura: Porcellanidae).</title>
        <authorList>
            <person name="Angst P."/>
        </authorList>
    </citation>
    <scope>NUCLEOTIDE SEQUENCE</scope>
    <source>
        <strain evidence="10">PB745_01</strain>
        <tissue evidence="10">Gill</tissue>
    </source>
</reference>
<keyword evidence="7" id="KW-0539">Nucleus</keyword>
<dbReference type="InterPro" id="IPR050589">
    <property type="entry name" value="Ikaros_C2H2-ZF"/>
</dbReference>
<evidence type="ECO:0000256" key="6">
    <source>
        <dbReference type="ARBA" id="ARBA00023125"/>
    </source>
</evidence>
<dbReference type="Pfam" id="PF13909">
    <property type="entry name" value="zf-H2C2_5"/>
    <property type="match status" value="1"/>
</dbReference>
<dbReference type="PROSITE" id="PS50157">
    <property type="entry name" value="ZINC_FINGER_C2H2_2"/>
    <property type="match status" value="4"/>
</dbReference>
<protein>
    <recommendedName>
        <fullName evidence="9">C2H2-type domain-containing protein</fullName>
    </recommendedName>
</protein>
<organism evidence="10 11">
    <name type="scientific">Petrolisthes cinctipes</name>
    <name type="common">Flat porcelain crab</name>
    <dbReference type="NCBI Taxonomy" id="88211"/>
    <lineage>
        <taxon>Eukaryota</taxon>
        <taxon>Metazoa</taxon>
        <taxon>Ecdysozoa</taxon>
        <taxon>Arthropoda</taxon>
        <taxon>Crustacea</taxon>
        <taxon>Multicrustacea</taxon>
        <taxon>Malacostraca</taxon>
        <taxon>Eumalacostraca</taxon>
        <taxon>Eucarida</taxon>
        <taxon>Decapoda</taxon>
        <taxon>Pleocyemata</taxon>
        <taxon>Anomura</taxon>
        <taxon>Galatheoidea</taxon>
        <taxon>Porcellanidae</taxon>
        <taxon>Petrolisthes</taxon>
    </lineage>
</organism>
<dbReference type="AlphaFoldDB" id="A0AAE1F8V4"/>
<dbReference type="InterPro" id="IPR036236">
    <property type="entry name" value="Znf_C2H2_sf"/>
</dbReference>
<name>A0AAE1F8V4_PETCI</name>
<evidence type="ECO:0000256" key="7">
    <source>
        <dbReference type="ARBA" id="ARBA00023242"/>
    </source>
</evidence>
<dbReference type="PANTHER" id="PTHR24404:SF114">
    <property type="entry name" value="KLUMPFUSS, ISOFORM B-RELATED"/>
    <property type="match status" value="1"/>
</dbReference>
<evidence type="ECO:0000256" key="1">
    <source>
        <dbReference type="ARBA" id="ARBA00004123"/>
    </source>
</evidence>
<dbReference type="SUPFAM" id="SSF57667">
    <property type="entry name" value="beta-beta-alpha zinc fingers"/>
    <property type="match status" value="3"/>
</dbReference>
<evidence type="ECO:0000313" key="10">
    <source>
        <dbReference type="EMBL" id="KAK3869700.1"/>
    </source>
</evidence>
<dbReference type="SMART" id="SM00355">
    <property type="entry name" value="ZnF_C2H2"/>
    <property type="match status" value="5"/>
</dbReference>
<accession>A0AAE1F8V4</accession>
<dbReference type="Proteomes" id="UP001286313">
    <property type="component" value="Unassembled WGS sequence"/>
</dbReference>